<feature type="compositionally biased region" description="Low complexity" evidence="1">
    <location>
        <begin position="52"/>
        <end position="78"/>
    </location>
</feature>
<keyword evidence="3" id="KW-1185">Reference proteome</keyword>
<organism evidence="2 3">
    <name type="scientific">Corallococcus carmarthensis</name>
    <dbReference type="NCBI Taxonomy" id="2316728"/>
    <lineage>
        <taxon>Bacteria</taxon>
        <taxon>Pseudomonadati</taxon>
        <taxon>Myxococcota</taxon>
        <taxon>Myxococcia</taxon>
        <taxon>Myxococcales</taxon>
        <taxon>Cystobacterineae</taxon>
        <taxon>Myxococcaceae</taxon>
        <taxon>Corallococcus</taxon>
    </lineage>
</organism>
<name>A0A3A8KRP4_9BACT</name>
<dbReference type="EMBL" id="RAWE01000022">
    <property type="protein sequence ID" value="RKH05072.1"/>
    <property type="molecule type" value="Genomic_DNA"/>
</dbReference>
<comment type="caution">
    <text evidence="2">The sequence shown here is derived from an EMBL/GenBank/DDBJ whole genome shotgun (WGS) entry which is preliminary data.</text>
</comment>
<dbReference type="AlphaFoldDB" id="A0A3A8KRP4"/>
<accession>A0A3A8KRP4</accession>
<feature type="compositionally biased region" description="Pro residues" evidence="1">
    <location>
        <begin position="38"/>
        <end position="51"/>
    </location>
</feature>
<evidence type="ECO:0000313" key="2">
    <source>
        <dbReference type="EMBL" id="RKH05072.1"/>
    </source>
</evidence>
<sequence>MPTWSRWSAPPGSRRRSYWRRPLCPRPSPTSGGGSPSCPTPAVPAPSPSTPSPSRTWSPGAASPAAAPRPSRCSSSAG</sequence>
<gene>
    <name evidence="2" type="ORF">D7X32_09150</name>
</gene>
<reference evidence="3" key="1">
    <citation type="submission" date="2018-09" db="EMBL/GenBank/DDBJ databases">
        <authorList>
            <person name="Livingstone P.G."/>
            <person name="Whitworth D.E."/>
        </authorList>
    </citation>
    <scope>NUCLEOTIDE SEQUENCE [LARGE SCALE GENOMIC DNA]</scope>
    <source>
        <strain evidence="3">CA043D</strain>
    </source>
</reference>
<evidence type="ECO:0000256" key="1">
    <source>
        <dbReference type="SAM" id="MobiDB-lite"/>
    </source>
</evidence>
<feature type="region of interest" description="Disordered" evidence="1">
    <location>
        <begin position="1"/>
        <end position="78"/>
    </location>
</feature>
<dbReference type="Proteomes" id="UP000268313">
    <property type="component" value="Unassembled WGS sequence"/>
</dbReference>
<proteinExistence type="predicted"/>
<evidence type="ECO:0000313" key="3">
    <source>
        <dbReference type="Proteomes" id="UP000268313"/>
    </source>
</evidence>
<protein>
    <submittedName>
        <fullName evidence="2">Uncharacterized protein</fullName>
    </submittedName>
</protein>